<evidence type="ECO:0000256" key="1">
    <source>
        <dbReference type="PROSITE-ProRule" id="PRU00339"/>
    </source>
</evidence>
<dbReference type="Proteomes" id="UP000242861">
    <property type="component" value="Unassembled WGS sequence"/>
</dbReference>
<evidence type="ECO:0000313" key="4">
    <source>
        <dbReference type="Proteomes" id="UP000242861"/>
    </source>
</evidence>
<evidence type="ECO:0000313" key="2">
    <source>
        <dbReference type="EMBL" id="GGH88363.1"/>
    </source>
</evidence>
<reference evidence="2" key="1">
    <citation type="journal article" date="2014" name="Int. J. Syst. Evol. Microbiol.">
        <title>Complete genome of a new Firmicutes species belonging to the dominant human colonic microbiota ('Ruminococcus bicirculans') reveals two chromosomes and a selective capacity to utilize plant glucans.</title>
        <authorList>
            <consortium name="NISC Comparative Sequencing Program"/>
            <person name="Wegmann U."/>
            <person name="Louis P."/>
            <person name="Goesmann A."/>
            <person name="Henrissat B."/>
            <person name="Duncan S.H."/>
            <person name="Flint H.J."/>
        </authorList>
    </citation>
    <scope>NUCLEOTIDE SEQUENCE</scope>
    <source>
        <strain evidence="2">CCM 8778</strain>
    </source>
</reference>
<sequence>MIARGSLCLVAVLLAGCTTSGQQNPLRTAEGRQEAVSAYIQLGIGYLQQGSTESAKAPLSEALKLDASNADAHVALALVYQTELEPKLAEEHYRKALSQRKGDPRILNNYGSFLFEQERYAEAYERFQEAGADPMYGERSRVFENLGLTALKLNQREQAREHFIRATRLNRNQPRSFFELAQMYYADGDYVSARSYYQWFSNIAEQNAASLLLGVRLANVFEQRDQAATLGLQLRRLYPGTAEYKQYLSEQK</sequence>
<keyword evidence="1" id="KW-0802">TPR repeat</keyword>
<protein>
    <submittedName>
        <fullName evidence="3">Type IV pilus biogenesis/stability protein PilW</fullName>
    </submittedName>
</protein>
<dbReference type="Proteomes" id="UP000655550">
    <property type="component" value="Unassembled WGS sequence"/>
</dbReference>
<organism evidence="3 4">
    <name type="scientific">Pseudomonas fluvialis</name>
    <dbReference type="NCBI Taxonomy" id="1793966"/>
    <lineage>
        <taxon>Bacteria</taxon>
        <taxon>Pseudomonadati</taxon>
        <taxon>Pseudomonadota</taxon>
        <taxon>Gammaproteobacteria</taxon>
        <taxon>Pseudomonadales</taxon>
        <taxon>Pseudomonadaceae</taxon>
        <taxon>Pseudomonas</taxon>
    </lineage>
</organism>
<dbReference type="SUPFAM" id="SSF81901">
    <property type="entry name" value="HCP-like"/>
    <property type="match status" value="1"/>
</dbReference>
<gene>
    <name evidence="2" type="primary">pilF</name>
    <name evidence="3" type="ORF">CW360_09085</name>
    <name evidence="2" type="ORF">GCM10007363_00890</name>
</gene>
<dbReference type="NCBIfam" id="TIGR02521">
    <property type="entry name" value="type_IV_pilW"/>
    <property type="match status" value="1"/>
</dbReference>
<dbReference type="InterPro" id="IPR011990">
    <property type="entry name" value="TPR-like_helical_dom_sf"/>
</dbReference>
<name>A0A2I0CQ51_9PSED</name>
<dbReference type="PROSITE" id="PS50005">
    <property type="entry name" value="TPR"/>
    <property type="match status" value="2"/>
</dbReference>
<dbReference type="SMART" id="SM00028">
    <property type="entry name" value="TPR"/>
    <property type="match status" value="5"/>
</dbReference>
<feature type="repeat" description="TPR" evidence="1">
    <location>
        <begin position="140"/>
        <end position="173"/>
    </location>
</feature>
<dbReference type="EMBL" id="BMDE01000001">
    <property type="protein sequence ID" value="GGH88363.1"/>
    <property type="molecule type" value="Genomic_DNA"/>
</dbReference>
<dbReference type="RefSeq" id="WP_093986968.1">
    <property type="nucleotide sequence ID" value="NZ_BMDE01000001.1"/>
</dbReference>
<evidence type="ECO:0000313" key="5">
    <source>
        <dbReference type="Proteomes" id="UP000655550"/>
    </source>
</evidence>
<proteinExistence type="predicted"/>
<comment type="caution">
    <text evidence="3">The sequence shown here is derived from an EMBL/GenBank/DDBJ whole genome shotgun (WGS) entry which is preliminary data.</text>
</comment>
<dbReference type="Pfam" id="PF13414">
    <property type="entry name" value="TPR_11"/>
    <property type="match status" value="1"/>
</dbReference>
<keyword evidence="5" id="KW-1185">Reference proteome</keyword>
<dbReference type="Pfam" id="PF13432">
    <property type="entry name" value="TPR_16"/>
    <property type="match status" value="2"/>
</dbReference>
<reference evidence="4" key="2">
    <citation type="submission" date="2017-12" db="EMBL/GenBank/DDBJ databases">
        <authorList>
            <person name="Yu X.-Y."/>
        </authorList>
    </citation>
    <scope>NUCLEOTIDE SEQUENCE [LARGE SCALE GENOMIC DNA]</scope>
    <source>
        <strain evidence="4">ZYSR67-Z</strain>
    </source>
</reference>
<dbReference type="PROSITE" id="PS51257">
    <property type="entry name" value="PROKAR_LIPOPROTEIN"/>
    <property type="match status" value="1"/>
</dbReference>
<dbReference type="EMBL" id="PIYS01000015">
    <property type="protein sequence ID" value="PKF71295.1"/>
    <property type="molecule type" value="Genomic_DNA"/>
</dbReference>
<reference evidence="2" key="5">
    <citation type="submission" date="2024-05" db="EMBL/GenBank/DDBJ databases">
        <authorList>
            <person name="Sun Q."/>
            <person name="Sedlacek I."/>
        </authorList>
    </citation>
    <scope>NUCLEOTIDE SEQUENCE</scope>
    <source>
        <strain evidence="2">CCM 8778</strain>
    </source>
</reference>
<dbReference type="InterPro" id="IPR019734">
    <property type="entry name" value="TPR_rpt"/>
</dbReference>
<reference evidence="5" key="4">
    <citation type="journal article" date="2019" name="Int. J. Syst. Evol. Microbiol.">
        <title>The Global Catalogue of Microorganisms (GCM) 10K type strain sequencing project: providing services to taxonomists for standard genome sequencing and annotation.</title>
        <authorList>
            <consortium name="The Broad Institute Genomics Platform"/>
            <consortium name="The Broad Institute Genome Sequencing Center for Infectious Disease"/>
            <person name="Wu L."/>
            <person name="Ma J."/>
        </authorList>
    </citation>
    <scope>NUCLEOTIDE SEQUENCE [LARGE SCALE GENOMIC DNA]</scope>
    <source>
        <strain evidence="5">CCM 8778</strain>
    </source>
</reference>
<dbReference type="Gene3D" id="1.25.40.10">
    <property type="entry name" value="Tetratricopeptide repeat domain"/>
    <property type="match status" value="1"/>
</dbReference>
<dbReference type="PANTHER" id="PTHR12558">
    <property type="entry name" value="CELL DIVISION CYCLE 16,23,27"/>
    <property type="match status" value="1"/>
</dbReference>
<reference evidence="3" key="3">
    <citation type="submission" date="2017-12" db="EMBL/GenBank/DDBJ databases">
        <authorList>
            <person name="Hurst M.R.H."/>
        </authorList>
    </citation>
    <scope>NUCLEOTIDE SEQUENCE [LARGE SCALE GENOMIC DNA]</scope>
    <source>
        <strain evidence="3">ZYSR67-Z</strain>
    </source>
</reference>
<dbReference type="InterPro" id="IPR013360">
    <property type="entry name" value="Pilus_4_PilW"/>
</dbReference>
<evidence type="ECO:0000313" key="3">
    <source>
        <dbReference type="EMBL" id="PKF71295.1"/>
    </source>
</evidence>
<dbReference type="PANTHER" id="PTHR12558:SF13">
    <property type="entry name" value="CELL DIVISION CYCLE PROTEIN 27 HOMOLOG"/>
    <property type="match status" value="1"/>
</dbReference>
<dbReference type="AlphaFoldDB" id="A0A2I0CQ51"/>
<accession>A0A2I0CQ51</accession>
<feature type="repeat" description="TPR" evidence="1">
    <location>
        <begin position="36"/>
        <end position="69"/>
    </location>
</feature>